<proteinExistence type="predicted"/>
<accession>A0A4R3QGD2</accession>
<evidence type="ECO:0000313" key="1">
    <source>
        <dbReference type="EMBL" id="TCU20089.1"/>
    </source>
</evidence>
<dbReference type="Proteomes" id="UP000294576">
    <property type="component" value="Unassembled WGS sequence"/>
</dbReference>
<dbReference type="EMBL" id="SMBH01000001">
    <property type="protein sequence ID" value="TCU20089.1"/>
    <property type="molecule type" value="Genomic_DNA"/>
</dbReference>
<evidence type="ECO:0000313" key="2">
    <source>
        <dbReference type="Proteomes" id="UP000294576"/>
    </source>
</evidence>
<reference evidence="1 2" key="1">
    <citation type="submission" date="2019-03" db="EMBL/GenBank/DDBJ databases">
        <title>Genomic Encyclopedia of Type Strains, Phase IV (KMG-V): Genome sequencing to study the core and pangenomes of soil and plant-associated prokaryotes.</title>
        <authorList>
            <person name="Whitman W."/>
        </authorList>
    </citation>
    <scope>NUCLEOTIDE SEQUENCE [LARGE SCALE GENOMIC DNA]</scope>
    <source>
        <strain evidence="1 2">Hc14</strain>
    </source>
</reference>
<protein>
    <submittedName>
        <fullName evidence="1">Uncharacterized protein</fullName>
    </submittedName>
</protein>
<sequence>MVTGPLDTGDTPLRVRDQRPFRLVQDHNYVAEGIADSGASSDRDFEWRLYSLSAGGQELLKRLVHVIDKDVGLGTDMKMDNQFRVGFRERKAGGFIVPPNQGLTEPTLIKSYGCIEITHVEEMIVELAE</sequence>
<comment type="caution">
    <text evidence="1">The sequence shown here is derived from an EMBL/GenBank/DDBJ whole genome shotgun (WGS) entry which is preliminary data.</text>
</comment>
<organism evidence="1 2">
    <name type="scientific">Rhizobium sullae</name>
    <name type="common">Rhizobium hedysari</name>
    <dbReference type="NCBI Taxonomy" id="50338"/>
    <lineage>
        <taxon>Bacteria</taxon>
        <taxon>Pseudomonadati</taxon>
        <taxon>Pseudomonadota</taxon>
        <taxon>Alphaproteobacteria</taxon>
        <taxon>Hyphomicrobiales</taxon>
        <taxon>Rhizobiaceae</taxon>
        <taxon>Rhizobium/Agrobacterium group</taxon>
        <taxon>Rhizobium</taxon>
    </lineage>
</organism>
<dbReference type="AlphaFoldDB" id="A0A4R3QGD2"/>
<gene>
    <name evidence="1" type="ORF">EV132_101153</name>
</gene>
<name>A0A4R3QGD2_RHISU</name>